<protein>
    <submittedName>
        <fullName evidence="6">Helix-turn-helix transcriptional regulator</fullName>
    </submittedName>
</protein>
<keyword evidence="2" id="KW-0238">DNA-binding</keyword>
<dbReference type="PANTHER" id="PTHR46796:SF12">
    <property type="entry name" value="HTH-TYPE DNA-BINDING TRANSCRIPTIONAL ACTIVATOR EUTR"/>
    <property type="match status" value="1"/>
</dbReference>
<organism evidence="6 8">
    <name type="scientific">Mycobacterium kubicae</name>
    <dbReference type="NCBI Taxonomy" id="120959"/>
    <lineage>
        <taxon>Bacteria</taxon>
        <taxon>Bacillati</taxon>
        <taxon>Actinomycetota</taxon>
        <taxon>Actinomycetes</taxon>
        <taxon>Mycobacteriales</taxon>
        <taxon>Mycobacteriaceae</taxon>
        <taxon>Mycobacterium</taxon>
        <taxon>Mycobacterium simiae complex</taxon>
    </lineage>
</organism>
<dbReference type="PROSITE" id="PS01124">
    <property type="entry name" value="HTH_ARAC_FAMILY_2"/>
    <property type="match status" value="1"/>
</dbReference>
<gene>
    <name evidence="6" type="ORF">I2456_12695</name>
    <name evidence="5" type="ORF">MKUB_24170</name>
</gene>
<evidence type="ECO:0000259" key="4">
    <source>
        <dbReference type="PROSITE" id="PS01124"/>
    </source>
</evidence>
<dbReference type="KEGG" id="mku:I2456_12695"/>
<reference evidence="6" key="3">
    <citation type="submission" date="2020-11" db="EMBL/GenBank/DDBJ databases">
        <title>Intraspecies plasmid and genomic variation of Mycobacterium kubicae revealed by the complete genome sequences of two clinical isolates.</title>
        <authorList>
            <person name="Hendrix J.R."/>
            <person name="Epperson L.E."/>
            <person name="Honda J.R."/>
            <person name="Strong M."/>
        </authorList>
    </citation>
    <scope>NUCLEOTIDE SEQUENCE</scope>
    <source>
        <strain evidence="6">JCM 13573</strain>
    </source>
</reference>
<evidence type="ECO:0000313" key="8">
    <source>
        <dbReference type="Proteomes" id="UP000663583"/>
    </source>
</evidence>
<dbReference type="InterPro" id="IPR050204">
    <property type="entry name" value="AraC_XylS_family_regulators"/>
</dbReference>
<reference evidence="5 7" key="1">
    <citation type="journal article" date="2019" name="Emerg. Microbes Infect.">
        <title>Comprehensive subspecies identification of 175 nontuberculous mycobacteria species based on 7547 genomic profiles.</title>
        <authorList>
            <person name="Matsumoto Y."/>
            <person name="Kinjo T."/>
            <person name="Motooka D."/>
            <person name="Nabeya D."/>
            <person name="Jung N."/>
            <person name="Uechi K."/>
            <person name="Horii T."/>
            <person name="Iida T."/>
            <person name="Fujita J."/>
            <person name="Nakamura S."/>
        </authorList>
    </citation>
    <scope>NUCLEOTIDE SEQUENCE [LARGE SCALE GENOMIC DNA]</scope>
    <source>
        <strain evidence="5 7">JCM 13573</strain>
    </source>
</reference>
<keyword evidence="1" id="KW-0805">Transcription regulation</keyword>
<keyword evidence="7" id="KW-1185">Reference proteome</keyword>
<dbReference type="InterPro" id="IPR009057">
    <property type="entry name" value="Homeodomain-like_sf"/>
</dbReference>
<dbReference type="SUPFAM" id="SSF46689">
    <property type="entry name" value="Homeodomain-like"/>
    <property type="match status" value="2"/>
</dbReference>
<dbReference type="Proteomes" id="UP000465306">
    <property type="component" value="Unassembled WGS sequence"/>
</dbReference>
<dbReference type="AlphaFoldDB" id="A0AAX1JF98"/>
<dbReference type="InterPro" id="IPR018062">
    <property type="entry name" value="HTH_AraC-typ_CS"/>
</dbReference>
<dbReference type="PROSITE" id="PS00041">
    <property type="entry name" value="HTH_ARAC_FAMILY_1"/>
    <property type="match status" value="1"/>
</dbReference>
<evidence type="ECO:0000313" key="6">
    <source>
        <dbReference type="EMBL" id="QPI40203.1"/>
    </source>
</evidence>
<dbReference type="EMBL" id="BLKU01000003">
    <property type="protein sequence ID" value="GFG64927.1"/>
    <property type="molecule type" value="Genomic_DNA"/>
</dbReference>
<evidence type="ECO:0000313" key="5">
    <source>
        <dbReference type="EMBL" id="GFG64927.1"/>
    </source>
</evidence>
<dbReference type="GO" id="GO:0003700">
    <property type="term" value="F:DNA-binding transcription factor activity"/>
    <property type="evidence" value="ECO:0007669"/>
    <property type="project" value="InterPro"/>
</dbReference>
<reference evidence="5" key="2">
    <citation type="submission" date="2020-02" db="EMBL/GenBank/DDBJ databases">
        <authorList>
            <person name="Matsumoto Y."/>
            <person name="Kinjo T."/>
            <person name="Motooka D."/>
            <person name="Nabeya D."/>
            <person name="Jung N."/>
            <person name="Uechi K."/>
            <person name="Horii T."/>
            <person name="Iida T."/>
            <person name="Fujita J."/>
            <person name="Nakamura S."/>
        </authorList>
    </citation>
    <scope>NUCLEOTIDE SEQUENCE</scope>
    <source>
        <strain evidence="5">JCM 13573</strain>
    </source>
</reference>
<keyword evidence="3" id="KW-0804">Transcription</keyword>
<dbReference type="EMBL" id="CP065047">
    <property type="protein sequence ID" value="QPI40203.1"/>
    <property type="molecule type" value="Genomic_DNA"/>
</dbReference>
<evidence type="ECO:0000256" key="1">
    <source>
        <dbReference type="ARBA" id="ARBA00023015"/>
    </source>
</evidence>
<dbReference type="PANTHER" id="PTHR46796">
    <property type="entry name" value="HTH-TYPE TRANSCRIPTIONAL ACTIVATOR RHAS-RELATED"/>
    <property type="match status" value="1"/>
</dbReference>
<dbReference type="InterPro" id="IPR018060">
    <property type="entry name" value="HTH_AraC"/>
</dbReference>
<feature type="domain" description="HTH araC/xylS-type" evidence="4">
    <location>
        <begin position="51"/>
        <end position="152"/>
    </location>
</feature>
<dbReference type="Gene3D" id="1.10.10.60">
    <property type="entry name" value="Homeodomain-like"/>
    <property type="match status" value="1"/>
</dbReference>
<accession>A0AAX1JF98</accession>
<evidence type="ECO:0000256" key="2">
    <source>
        <dbReference type="ARBA" id="ARBA00023125"/>
    </source>
</evidence>
<dbReference type="GO" id="GO:0043565">
    <property type="term" value="F:sequence-specific DNA binding"/>
    <property type="evidence" value="ECO:0007669"/>
    <property type="project" value="InterPro"/>
</dbReference>
<evidence type="ECO:0000313" key="7">
    <source>
        <dbReference type="Proteomes" id="UP000465306"/>
    </source>
</evidence>
<proteinExistence type="predicted"/>
<dbReference type="Proteomes" id="UP000663583">
    <property type="component" value="Chromosome"/>
</dbReference>
<evidence type="ECO:0000256" key="3">
    <source>
        <dbReference type="ARBA" id="ARBA00023163"/>
    </source>
</evidence>
<name>A0AAX1JF98_9MYCO</name>
<dbReference type="Pfam" id="PF12833">
    <property type="entry name" value="HTH_18"/>
    <property type="match status" value="1"/>
</dbReference>
<dbReference type="SMART" id="SM00342">
    <property type="entry name" value="HTH_ARAC"/>
    <property type="match status" value="1"/>
</dbReference>
<sequence>MRLSIPSTPVTPERDRFQRHGVTVVESPFPASAPRELTSIDRCAAESALLRRAIAFIEANIGRDIALTDVAAAVFITPRALQYTFRRHLNTSPMEYVRKVRIDQAHRQLLAADPATTTVQTVATQWGFAHTGRFSALYRRTYGRNPSDTLRS</sequence>